<protein>
    <submittedName>
        <fullName evidence="1">Uncharacterized protein</fullName>
    </submittedName>
</protein>
<organism evidence="1 2">
    <name type="scientific">Rhodococcus ruber</name>
    <dbReference type="NCBI Taxonomy" id="1830"/>
    <lineage>
        <taxon>Bacteria</taxon>
        <taxon>Bacillati</taxon>
        <taxon>Actinomycetota</taxon>
        <taxon>Actinomycetes</taxon>
        <taxon>Mycobacteriales</taxon>
        <taxon>Nocardiaceae</taxon>
        <taxon>Rhodococcus</taxon>
    </lineage>
</organism>
<dbReference type="AlphaFoldDB" id="A0A098BHJ7"/>
<reference evidence="1 2" key="1">
    <citation type="journal article" date="2014" name="Genome Announc.">
        <title>Draft Genome Sequence of Propane- and Butane-Oxidizing Actinobacterium Rhodococcus ruber IEGM 231.</title>
        <authorList>
            <person name="Ivshina I.B."/>
            <person name="Kuyukina M.S."/>
            <person name="Krivoruchko A.V."/>
            <person name="Barbe V."/>
            <person name="Fischer C."/>
        </authorList>
    </citation>
    <scope>NUCLEOTIDE SEQUENCE [LARGE SCALE GENOMIC DNA]</scope>
</reference>
<sequence length="25" mass="2497">MIDGGHMLLPGLNMANIAAAAAEQS</sequence>
<dbReference type="Proteomes" id="UP000042997">
    <property type="component" value="Unassembled WGS sequence"/>
</dbReference>
<evidence type="ECO:0000313" key="2">
    <source>
        <dbReference type="Proteomes" id="UP000042997"/>
    </source>
</evidence>
<name>A0A098BHJ7_9NOCA</name>
<dbReference type="EMBL" id="CCSD01000032">
    <property type="protein sequence ID" value="CDZ87196.1"/>
    <property type="molecule type" value="Genomic_DNA"/>
</dbReference>
<accession>A0A098BHJ7</accession>
<evidence type="ECO:0000313" key="1">
    <source>
        <dbReference type="EMBL" id="CDZ87196.1"/>
    </source>
</evidence>
<gene>
    <name evidence="1" type="ORF">RHRU231_230024</name>
</gene>
<proteinExistence type="predicted"/>